<keyword evidence="1" id="KW-0732">Signal</keyword>
<dbReference type="Proteomes" id="UP000054560">
    <property type="component" value="Unassembled WGS sequence"/>
</dbReference>
<dbReference type="EMBL" id="KQ242366">
    <property type="protein sequence ID" value="KNC79089.1"/>
    <property type="molecule type" value="Genomic_DNA"/>
</dbReference>
<keyword evidence="3" id="KW-1185">Reference proteome</keyword>
<gene>
    <name evidence="2" type="ORF">SARC_08501</name>
</gene>
<organism evidence="2 3">
    <name type="scientific">Sphaeroforma arctica JP610</name>
    <dbReference type="NCBI Taxonomy" id="667725"/>
    <lineage>
        <taxon>Eukaryota</taxon>
        <taxon>Ichthyosporea</taxon>
        <taxon>Ichthyophonida</taxon>
        <taxon>Sphaeroforma</taxon>
    </lineage>
</organism>
<evidence type="ECO:0000313" key="2">
    <source>
        <dbReference type="EMBL" id="KNC79089.1"/>
    </source>
</evidence>
<name>A0A0L0FQY0_9EUKA</name>
<feature type="chain" id="PRO_5005538918" description="Cyanovirin-N domain-containing protein" evidence="1">
    <location>
        <begin position="21"/>
        <end position="130"/>
    </location>
</feature>
<reference evidence="2 3" key="1">
    <citation type="submission" date="2011-02" db="EMBL/GenBank/DDBJ databases">
        <title>The Genome Sequence of Sphaeroforma arctica JP610.</title>
        <authorList>
            <consortium name="The Broad Institute Genome Sequencing Platform"/>
            <person name="Russ C."/>
            <person name="Cuomo C."/>
            <person name="Young S.K."/>
            <person name="Zeng Q."/>
            <person name="Gargeya S."/>
            <person name="Alvarado L."/>
            <person name="Berlin A."/>
            <person name="Chapman S.B."/>
            <person name="Chen Z."/>
            <person name="Freedman E."/>
            <person name="Gellesch M."/>
            <person name="Goldberg J."/>
            <person name="Griggs A."/>
            <person name="Gujja S."/>
            <person name="Heilman E."/>
            <person name="Heiman D."/>
            <person name="Howarth C."/>
            <person name="Mehta T."/>
            <person name="Neiman D."/>
            <person name="Pearson M."/>
            <person name="Roberts A."/>
            <person name="Saif S."/>
            <person name="Shea T."/>
            <person name="Shenoy N."/>
            <person name="Sisk P."/>
            <person name="Stolte C."/>
            <person name="Sykes S."/>
            <person name="White J."/>
            <person name="Yandava C."/>
            <person name="Burger G."/>
            <person name="Gray M.W."/>
            <person name="Holland P.W.H."/>
            <person name="King N."/>
            <person name="Lang F.B.F."/>
            <person name="Roger A.J."/>
            <person name="Ruiz-Trillo I."/>
            <person name="Haas B."/>
            <person name="Nusbaum C."/>
            <person name="Birren B."/>
        </authorList>
    </citation>
    <scope>NUCLEOTIDE SEQUENCE [LARGE SCALE GENOMIC DNA]</scope>
    <source>
        <strain evidence="2 3">JP610</strain>
    </source>
</reference>
<evidence type="ECO:0000256" key="1">
    <source>
        <dbReference type="SAM" id="SignalP"/>
    </source>
</evidence>
<protein>
    <recommendedName>
        <fullName evidence="4">Cyanovirin-N domain-containing protein</fullName>
    </recommendedName>
</protein>
<proteinExistence type="predicted"/>
<feature type="signal peptide" evidence="1">
    <location>
        <begin position="1"/>
        <end position="20"/>
    </location>
</feature>
<dbReference type="GeneID" id="25909005"/>
<evidence type="ECO:0000313" key="3">
    <source>
        <dbReference type="Proteomes" id="UP000054560"/>
    </source>
</evidence>
<evidence type="ECO:0008006" key="4">
    <source>
        <dbReference type="Google" id="ProtNLM"/>
    </source>
</evidence>
<dbReference type="RefSeq" id="XP_014152991.1">
    <property type="nucleotide sequence ID" value="XM_014297516.1"/>
</dbReference>
<accession>A0A0L0FQY0</accession>
<dbReference type="AlphaFoldDB" id="A0A0L0FQY0"/>
<sequence length="130" mass="13558">MRSIAIFLFAFLACLAAVDAASVECKSYNATLWLGDKNCKASKAVVPIKIKESLVVGDSDSCNNVDISGIKGSVRVEKDGSNVQAKIFLGHDCGGADGKPTVEKKGIVDGKCANGFKVLGKDSSVKMICA</sequence>